<protein>
    <submittedName>
        <fullName evidence="5">Putative transmembrane protein</fullName>
    </submittedName>
</protein>
<keyword evidence="5" id="KW-0812">Transmembrane</keyword>
<evidence type="ECO:0000313" key="6">
    <source>
        <dbReference type="Proteomes" id="UP000232412"/>
    </source>
</evidence>
<name>A0A2H1EHB6_9ARCH</name>
<keyword evidence="5" id="KW-0472">Membrane</keyword>
<keyword evidence="2" id="KW-0442">Lipid degradation</keyword>
<proteinExistence type="predicted"/>
<organism evidence="5 6">
    <name type="scientific">Nitrosotalea sinensis</name>
    <dbReference type="NCBI Taxonomy" id="1499975"/>
    <lineage>
        <taxon>Archaea</taxon>
        <taxon>Nitrososphaerota</taxon>
        <taxon>Nitrososphaeria</taxon>
        <taxon>Nitrosotaleales</taxon>
        <taxon>Nitrosotaleaceae</taxon>
        <taxon>Nitrosotalea</taxon>
    </lineage>
</organism>
<keyword evidence="1" id="KW-0378">Hydrolase</keyword>
<dbReference type="Proteomes" id="UP000232412">
    <property type="component" value="Unassembled WGS sequence"/>
</dbReference>
<dbReference type="PROSITE" id="PS51635">
    <property type="entry name" value="PNPLA"/>
    <property type="match status" value="1"/>
</dbReference>
<keyword evidence="3" id="KW-0443">Lipid metabolism</keyword>
<dbReference type="Pfam" id="PF12536">
    <property type="entry name" value="DUF3734"/>
    <property type="match status" value="1"/>
</dbReference>
<dbReference type="PANTHER" id="PTHR14226">
    <property type="entry name" value="NEUROPATHY TARGET ESTERASE/SWISS CHEESE D.MELANOGASTER"/>
    <property type="match status" value="1"/>
</dbReference>
<keyword evidence="6" id="KW-1185">Reference proteome</keyword>
<dbReference type="EMBL" id="FRFC01000003">
    <property type="protein sequence ID" value="SHO45790.1"/>
    <property type="molecule type" value="Genomic_DNA"/>
</dbReference>
<dbReference type="PANTHER" id="PTHR14226:SF57">
    <property type="entry name" value="BLR7027 PROTEIN"/>
    <property type="match status" value="1"/>
</dbReference>
<dbReference type="GO" id="GO:0016787">
    <property type="term" value="F:hydrolase activity"/>
    <property type="evidence" value="ECO:0007669"/>
    <property type="project" value="UniProtKB-KW"/>
</dbReference>
<dbReference type="AlphaFoldDB" id="A0A2H1EHB6"/>
<accession>A0A2H1EHB6</accession>
<gene>
    <name evidence="5" type="ORF">NSIN_20782</name>
</gene>
<dbReference type="Gene3D" id="3.40.1090.10">
    <property type="entry name" value="Cytosolic phospholipase A2 catalytic domain"/>
    <property type="match status" value="2"/>
</dbReference>
<evidence type="ECO:0000256" key="1">
    <source>
        <dbReference type="ARBA" id="ARBA00022801"/>
    </source>
</evidence>
<evidence type="ECO:0000259" key="4">
    <source>
        <dbReference type="PROSITE" id="PS51635"/>
    </source>
</evidence>
<dbReference type="RefSeq" id="WP_133124071.1">
    <property type="nucleotide sequence ID" value="NZ_FRFC01000003.1"/>
</dbReference>
<sequence>MPEIKKEKSCEENVLVLQGGGSLGAYECGVYKAIQECGIKLDVVAGTSIGAINATIIAANKSGNPAKDLEEFWLNMAEGVTPSYLPEKMRELSSSMYAAMWGNPNAFLPLWLKPSFNFSSSPYLYDISPLKKTLEKYVDYAKIKDASRPRLVITSTDVQNGKSSIFDSKYDTFTSDHVLASAGYPFYGISWTKVGSRYLWDGTLLNNTPLREVIDASPVCDKRVIIANLFPRQQEDLPRTMSEAWHRARDIMHTDKTDQAIRMSKIISRYLLVIKKMHDILENVSLDETNKKKLEELESEYHKLACQRGTIIKEIIRIERKEESHYLFEDADFSLGTIKKLIRNGHQDAKSALENFGKK</sequence>
<dbReference type="CDD" id="cd07209">
    <property type="entry name" value="Pat_hypo_Ecoli_Z1214_like"/>
    <property type="match status" value="1"/>
</dbReference>
<dbReference type="SUPFAM" id="SSF52151">
    <property type="entry name" value="FabD/lysophospholipase-like"/>
    <property type="match status" value="1"/>
</dbReference>
<dbReference type="InterPro" id="IPR016035">
    <property type="entry name" value="Acyl_Trfase/lysoPLipase"/>
</dbReference>
<dbReference type="GO" id="GO:0016042">
    <property type="term" value="P:lipid catabolic process"/>
    <property type="evidence" value="ECO:0007669"/>
    <property type="project" value="UniProtKB-KW"/>
</dbReference>
<feature type="domain" description="PNPLA" evidence="4">
    <location>
        <begin position="15"/>
        <end position="214"/>
    </location>
</feature>
<reference evidence="6" key="1">
    <citation type="submission" date="2016-12" db="EMBL/GenBank/DDBJ databases">
        <authorList>
            <person name="Herbold C."/>
        </authorList>
    </citation>
    <scope>NUCLEOTIDE SEQUENCE [LARGE SCALE GENOMIC DNA]</scope>
</reference>
<dbReference type="InterPro" id="IPR002641">
    <property type="entry name" value="PNPLA_dom"/>
</dbReference>
<evidence type="ECO:0000256" key="2">
    <source>
        <dbReference type="ARBA" id="ARBA00022963"/>
    </source>
</evidence>
<evidence type="ECO:0000313" key="5">
    <source>
        <dbReference type="EMBL" id="SHO45790.1"/>
    </source>
</evidence>
<dbReference type="OrthoDB" id="9032at2157"/>
<evidence type="ECO:0000256" key="3">
    <source>
        <dbReference type="ARBA" id="ARBA00023098"/>
    </source>
</evidence>
<dbReference type="Pfam" id="PF01734">
    <property type="entry name" value="Patatin"/>
    <property type="match status" value="1"/>
</dbReference>
<dbReference type="InterPro" id="IPR021095">
    <property type="entry name" value="DUF3734"/>
</dbReference>
<dbReference type="InterPro" id="IPR050301">
    <property type="entry name" value="NTE"/>
</dbReference>